<dbReference type="KEGG" id="lsd:EMK97_04890"/>
<evidence type="ECO:0000313" key="1">
    <source>
        <dbReference type="EMBL" id="QBG35100.1"/>
    </source>
</evidence>
<dbReference type="EMBL" id="CP034759">
    <property type="protein sequence ID" value="QBG35100.1"/>
    <property type="molecule type" value="Genomic_DNA"/>
</dbReference>
<sequence>MELSSEELAFFKDIFAEPSSECQLNEQKHQLSVQTTIPSNLKKVLGNSKLTLLAEISHYQLWFPVSLSISSQGEFLPELGIPEIIDVQGHQRSWRVTTLDNVSLINLCQNKEVEILSLSGTGVTFKAKGISKDVHALGNSALEMRLPDHESVKLAIDPVRSDDDIVAAKFKNIEQGRESLRKFLYHSHKKQYSDLYQDIIL</sequence>
<reference evidence="1 2" key="1">
    <citation type="submission" date="2018-12" db="EMBL/GenBank/DDBJ databases">
        <title>Complete genome of Litorilituus sediminis.</title>
        <authorList>
            <person name="Liu A."/>
            <person name="Rong J."/>
        </authorList>
    </citation>
    <scope>NUCLEOTIDE SEQUENCE [LARGE SCALE GENOMIC DNA]</scope>
    <source>
        <strain evidence="1 2">JCM 17549</strain>
    </source>
</reference>
<organism evidence="1 2">
    <name type="scientific">Litorilituus sediminis</name>
    <dbReference type="NCBI Taxonomy" id="718192"/>
    <lineage>
        <taxon>Bacteria</taxon>
        <taxon>Pseudomonadati</taxon>
        <taxon>Pseudomonadota</taxon>
        <taxon>Gammaproteobacteria</taxon>
        <taxon>Alteromonadales</taxon>
        <taxon>Colwelliaceae</taxon>
        <taxon>Litorilituus</taxon>
    </lineage>
</organism>
<gene>
    <name evidence="1" type="ORF">EMK97_04890</name>
</gene>
<dbReference type="OrthoDB" id="6398247at2"/>
<dbReference type="AlphaFoldDB" id="A0A4V0ZFV3"/>
<dbReference type="RefSeq" id="WP_130599948.1">
    <property type="nucleotide sequence ID" value="NZ_CP034759.1"/>
</dbReference>
<name>A0A4V0ZFV3_9GAMM</name>
<dbReference type="Proteomes" id="UP000290244">
    <property type="component" value="Chromosome"/>
</dbReference>
<keyword evidence="2" id="KW-1185">Reference proteome</keyword>
<protein>
    <submittedName>
        <fullName evidence="1">Uncharacterized protein</fullName>
    </submittedName>
</protein>
<evidence type="ECO:0000313" key="2">
    <source>
        <dbReference type="Proteomes" id="UP000290244"/>
    </source>
</evidence>
<accession>A0A4V0ZFV3</accession>
<proteinExistence type="predicted"/>